<reference evidence="1" key="1">
    <citation type="submission" date="2021-02" db="EMBL/GenBank/DDBJ databases">
        <authorList>
            <person name="Nowell W R."/>
        </authorList>
    </citation>
    <scope>NUCLEOTIDE SEQUENCE</scope>
</reference>
<dbReference type="EMBL" id="CAJNYD010003317">
    <property type="protein sequence ID" value="CAF3498325.1"/>
    <property type="molecule type" value="Genomic_DNA"/>
</dbReference>
<accession>A0A818GWA6</accession>
<evidence type="ECO:0000313" key="1">
    <source>
        <dbReference type="EMBL" id="CAF3498325.1"/>
    </source>
</evidence>
<name>A0A818GWA6_9BILA</name>
<gene>
    <name evidence="1" type="ORF">LUA448_LOCUS25128</name>
</gene>
<evidence type="ECO:0000313" key="2">
    <source>
        <dbReference type="Proteomes" id="UP000663833"/>
    </source>
</evidence>
<comment type="caution">
    <text evidence="1">The sequence shown here is derived from an EMBL/GenBank/DDBJ whole genome shotgun (WGS) entry which is preliminary data.</text>
</comment>
<proteinExistence type="predicted"/>
<dbReference type="Proteomes" id="UP000663833">
    <property type="component" value="Unassembled WGS sequence"/>
</dbReference>
<sequence>MARVDKYNKDENCSSLLSANKFIVQCMVDCTEHSDVTKEIPSVMIKTIVKNLEESNSLKNFHQTSAARTYAVIQIDEVFEGKSGGRDSWKLVFRADADIPGPDSTQGPHLGYEVKFNGKRIGIGHGWVPGGLLTIGRPPRAVVDAMDNYMNGSNTKEDFPNQALRLSSSSSSLAVTRTSPAKYRWPDAVASNGCFE</sequence>
<dbReference type="AlphaFoldDB" id="A0A818GWA6"/>
<organism evidence="1 2">
    <name type="scientific">Rotaria socialis</name>
    <dbReference type="NCBI Taxonomy" id="392032"/>
    <lineage>
        <taxon>Eukaryota</taxon>
        <taxon>Metazoa</taxon>
        <taxon>Spiralia</taxon>
        <taxon>Gnathifera</taxon>
        <taxon>Rotifera</taxon>
        <taxon>Eurotatoria</taxon>
        <taxon>Bdelloidea</taxon>
        <taxon>Philodinida</taxon>
        <taxon>Philodinidae</taxon>
        <taxon>Rotaria</taxon>
    </lineage>
</organism>
<protein>
    <submittedName>
        <fullName evidence="1">Uncharacterized protein</fullName>
    </submittedName>
</protein>